<dbReference type="PANTHER" id="PTHR11556">
    <property type="entry name" value="FRUCTOSE-1,6-BISPHOSPHATASE-RELATED"/>
    <property type="match status" value="1"/>
</dbReference>
<comment type="caution">
    <text evidence="15">The sequence shown here is derived from an EMBL/GenBank/DDBJ whole genome shotgun (WGS) entry which is preliminary data.</text>
</comment>
<evidence type="ECO:0000256" key="11">
    <source>
        <dbReference type="ARBA" id="ARBA00032973"/>
    </source>
</evidence>
<evidence type="ECO:0000313" key="16">
    <source>
        <dbReference type="Proteomes" id="UP001055712"/>
    </source>
</evidence>
<dbReference type="InterPro" id="IPR020548">
    <property type="entry name" value="Fructose_bisphosphatase_AS"/>
</dbReference>
<evidence type="ECO:0000256" key="8">
    <source>
        <dbReference type="ARBA" id="ARBA00022801"/>
    </source>
</evidence>
<evidence type="ECO:0000256" key="7">
    <source>
        <dbReference type="ARBA" id="ARBA00022723"/>
    </source>
</evidence>
<dbReference type="GO" id="GO:0006094">
    <property type="term" value="P:gluconeogenesis"/>
    <property type="evidence" value="ECO:0007669"/>
    <property type="project" value="TreeGrafter"/>
</dbReference>
<dbReference type="Pfam" id="PF00316">
    <property type="entry name" value="FBPase"/>
    <property type="match status" value="1"/>
</dbReference>
<dbReference type="InterPro" id="IPR000146">
    <property type="entry name" value="FBPase_class-1"/>
</dbReference>
<dbReference type="PANTHER" id="PTHR11556:SF1">
    <property type="entry name" value="FRUCTOSE-BISPHOSPHATASE"/>
    <property type="match status" value="1"/>
</dbReference>
<dbReference type="InterPro" id="IPR044015">
    <property type="entry name" value="FBPase_C_dom"/>
</dbReference>
<evidence type="ECO:0000259" key="14">
    <source>
        <dbReference type="Pfam" id="PF18913"/>
    </source>
</evidence>
<evidence type="ECO:0000256" key="9">
    <source>
        <dbReference type="ARBA" id="ARBA00022842"/>
    </source>
</evidence>
<dbReference type="PROSITE" id="PS00124">
    <property type="entry name" value="FBPASE"/>
    <property type="match status" value="1"/>
</dbReference>
<evidence type="ECO:0000256" key="6">
    <source>
        <dbReference type="ARBA" id="ARBA00013093"/>
    </source>
</evidence>
<keyword evidence="10 12" id="KW-0119">Carbohydrate metabolism</keyword>
<proteinExistence type="inferred from homology"/>
<reference evidence="15" key="1">
    <citation type="journal article" date="2019" name="Plant J.">
        <title>Chlorella vulgaris genome assembly and annotation reveals the molecular basis for metabolic acclimation to high light conditions.</title>
        <authorList>
            <person name="Cecchin M."/>
            <person name="Marcolungo L."/>
            <person name="Rossato M."/>
            <person name="Girolomoni L."/>
            <person name="Cosentino E."/>
            <person name="Cuine S."/>
            <person name="Li-Beisson Y."/>
            <person name="Delledonne M."/>
            <person name="Ballottari M."/>
        </authorList>
    </citation>
    <scope>NUCLEOTIDE SEQUENCE</scope>
    <source>
        <strain evidence="15">211/11P</strain>
    </source>
</reference>
<accession>A0A9D4TIJ9</accession>
<dbReference type="GO" id="GO:0005829">
    <property type="term" value="C:cytosol"/>
    <property type="evidence" value="ECO:0007669"/>
    <property type="project" value="TreeGrafter"/>
</dbReference>
<evidence type="ECO:0000256" key="12">
    <source>
        <dbReference type="RuleBase" id="RU000508"/>
    </source>
</evidence>
<keyword evidence="7" id="KW-0479">Metal-binding</keyword>
<sequence length="420" mass="44716">MAAALCSPVALQRSGAAACSSKQASQFMAPALRAAAAFTRAGSSAAVRAAAPSRRVLAQAVAAPAAAPAATATKSAYELQTLTTWLLDLEKKAVIDNELAAVISSIATACKQIGSLVNRAGISNLTGLAGQENVQGEDQKKLDVISNEVFGNCLRSSGRTGVIASEEEDLPVAVEETFSGEYVVVFDPLDGSSNIDAGISVGSIFGIYEPSPECSIEDMDDPEEMMKKCVLNVCQAGNELLCAGYTLYSSATILVLTVGQGVYGFTFDPLIGEFILSHPNIRIPDKGKIYSFNEGNYQLWTEEQKAYIDSLKHPEKWGGKPYSSRYIGSLVGDFHRTLLYGGIYGYPGDSKNTNGKLRLLYECAPMSMIAEQAGGKGSTGFKRVLDIVPEAVHQRVPLFVGSPWEVDYLESVLQGKPAPE</sequence>
<evidence type="ECO:0000256" key="5">
    <source>
        <dbReference type="ARBA" id="ARBA00011881"/>
    </source>
</evidence>
<dbReference type="NCBIfam" id="NF006778">
    <property type="entry name" value="PRK09293.1-1"/>
    <property type="match status" value="1"/>
</dbReference>
<dbReference type="Gene3D" id="3.40.190.80">
    <property type="match status" value="1"/>
</dbReference>
<dbReference type="PRINTS" id="PR00115">
    <property type="entry name" value="F16BPHPHTASE"/>
</dbReference>
<evidence type="ECO:0000256" key="10">
    <source>
        <dbReference type="ARBA" id="ARBA00023277"/>
    </source>
</evidence>
<dbReference type="Proteomes" id="UP001055712">
    <property type="component" value="Unassembled WGS sequence"/>
</dbReference>
<comment type="cofactor">
    <cofactor evidence="2">
        <name>Mg(2+)</name>
        <dbReference type="ChEBI" id="CHEBI:18420"/>
    </cofactor>
</comment>
<dbReference type="PIRSF" id="PIRSF500210">
    <property type="entry name" value="FBPtase"/>
    <property type="match status" value="1"/>
</dbReference>
<dbReference type="EC" id="3.1.3.11" evidence="6"/>
<keyword evidence="8 12" id="KW-0378">Hydrolase</keyword>
<dbReference type="CDD" id="cd00354">
    <property type="entry name" value="FBPase"/>
    <property type="match status" value="1"/>
</dbReference>
<comment type="pathway">
    <text evidence="3">Carbohydrate biosynthesis; Calvin cycle.</text>
</comment>
<dbReference type="HAMAP" id="MF_01855">
    <property type="entry name" value="FBPase_class1"/>
    <property type="match status" value="1"/>
</dbReference>
<protein>
    <recommendedName>
        <fullName evidence="6">fructose-bisphosphatase</fullName>
        <ecNumber evidence="6">3.1.3.11</ecNumber>
    </recommendedName>
    <alternativeName>
        <fullName evidence="11">D-fructose-1,6-bisphosphate 1-phosphohydrolase</fullName>
    </alternativeName>
</protein>
<dbReference type="GO" id="GO:0005986">
    <property type="term" value="P:sucrose biosynthetic process"/>
    <property type="evidence" value="ECO:0007669"/>
    <property type="project" value="TreeGrafter"/>
</dbReference>
<keyword evidence="16" id="KW-1185">Reference proteome</keyword>
<dbReference type="FunFam" id="3.30.540.10:FF:000002">
    <property type="entry name" value="Fructose-1,6-bisphosphatase class 1"/>
    <property type="match status" value="1"/>
</dbReference>
<organism evidence="15 16">
    <name type="scientific">Chlorella vulgaris</name>
    <name type="common">Green alga</name>
    <dbReference type="NCBI Taxonomy" id="3077"/>
    <lineage>
        <taxon>Eukaryota</taxon>
        <taxon>Viridiplantae</taxon>
        <taxon>Chlorophyta</taxon>
        <taxon>core chlorophytes</taxon>
        <taxon>Trebouxiophyceae</taxon>
        <taxon>Chlorellales</taxon>
        <taxon>Chlorellaceae</taxon>
        <taxon>Chlorella clade</taxon>
        <taxon>Chlorella</taxon>
    </lineage>
</organism>
<evidence type="ECO:0000259" key="13">
    <source>
        <dbReference type="Pfam" id="PF00316"/>
    </source>
</evidence>
<dbReference type="PIRSF" id="PIRSF000904">
    <property type="entry name" value="FBPtase_SBPase"/>
    <property type="match status" value="1"/>
</dbReference>
<dbReference type="SUPFAM" id="SSF56655">
    <property type="entry name" value="Carbohydrate phosphatase"/>
    <property type="match status" value="1"/>
</dbReference>
<feature type="domain" description="Fructose-1-6-bisphosphatase class 1 C-terminal" evidence="14">
    <location>
        <begin position="283"/>
        <end position="413"/>
    </location>
</feature>
<comment type="subunit">
    <text evidence="5">Homotetramer.</text>
</comment>
<comment type="similarity">
    <text evidence="4 12">Belongs to the FBPase class 1 family.</text>
</comment>
<gene>
    <name evidence="15" type="ORF">D9Q98_008765</name>
</gene>
<reference evidence="15" key="2">
    <citation type="submission" date="2020-11" db="EMBL/GenBank/DDBJ databases">
        <authorList>
            <person name="Cecchin M."/>
            <person name="Marcolungo L."/>
            <person name="Rossato M."/>
            <person name="Girolomoni L."/>
            <person name="Cosentino E."/>
            <person name="Cuine S."/>
            <person name="Li-Beisson Y."/>
            <person name="Delledonne M."/>
            <person name="Ballottari M."/>
        </authorList>
    </citation>
    <scope>NUCLEOTIDE SEQUENCE</scope>
    <source>
        <strain evidence="15">211/11P</strain>
        <tissue evidence="15">Whole cell</tissue>
    </source>
</reference>
<evidence type="ECO:0000256" key="2">
    <source>
        <dbReference type="ARBA" id="ARBA00001946"/>
    </source>
</evidence>
<name>A0A9D4TIJ9_CHLVU</name>
<dbReference type="Gene3D" id="3.30.540.10">
    <property type="entry name" value="Fructose-1,6-Bisphosphatase, subunit A, domain 1"/>
    <property type="match status" value="1"/>
</dbReference>
<dbReference type="GO" id="GO:0046872">
    <property type="term" value="F:metal ion binding"/>
    <property type="evidence" value="ECO:0007669"/>
    <property type="project" value="UniProtKB-KW"/>
</dbReference>
<dbReference type="InterPro" id="IPR028343">
    <property type="entry name" value="FBPtase"/>
</dbReference>
<evidence type="ECO:0000256" key="1">
    <source>
        <dbReference type="ARBA" id="ARBA00001273"/>
    </source>
</evidence>
<dbReference type="EMBL" id="SIDB01000011">
    <property type="protein sequence ID" value="KAI3426394.1"/>
    <property type="molecule type" value="Genomic_DNA"/>
</dbReference>
<evidence type="ECO:0000256" key="3">
    <source>
        <dbReference type="ARBA" id="ARBA00005215"/>
    </source>
</evidence>
<evidence type="ECO:0000256" key="4">
    <source>
        <dbReference type="ARBA" id="ARBA00010941"/>
    </source>
</evidence>
<dbReference type="Pfam" id="PF18913">
    <property type="entry name" value="FBPase_C"/>
    <property type="match status" value="1"/>
</dbReference>
<dbReference type="GO" id="GO:0006000">
    <property type="term" value="P:fructose metabolic process"/>
    <property type="evidence" value="ECO:0007669"/>
    <property type="project" value="TreeGrafter"/>
</dbReference>
<dbReference type="InterPro" id="IPR033391">
    <property type="entry name" value="FBPase_N"/>
</dbReference>
<dbReference type="GO" id="GO:0042132">
    <property type="term" value="F:fructose 1,6-bisphosphate 1-phosphatase activity"/>
    <property type="evidence" value="ECO:0007669"/>
    <property type="project" value="UniProtKB-EC"/>
</dbReference>
<dbReference type="GO" id="GO:0030388">
    <property type="term" value="P:fructose 1,6-bisphosphate metabolic process"/>
    <property type="evidence" value="ECO:0007669"/>
    <property type="project" value="UniProtKB-ARBA"/>
</dbReference>
<keyword evidence="9" id="KW-0460">Magnesium</keyword>
<dbReference type="FunFam" id="3.40.190.80:FF:000001">
    <property type="entry name" value="Fructose-1,6-bisphosphatase class 1"/>
    <property type="match status" value="1"/>
</dbReference>
<feature type="domain" description="Fructose-1-6-bisphosphatase class I N-terminal" evidence="13">
    <location>
        <begin position="81"/>
        <end position="279"/>
    </location>
</feature>
<comment type="catalytic activity">
    <reaction evidence="1">
        <text>beta-D-fructose 1,6-bisphosphate + H2O = beta-D-fructose 6-phosphate + phosphate</text>
        <dbReference type="Rhea" id="RHEA:11064"/>
        <dbReference type="ChEBI" id="CHEBI:15377"/>
        <dbReference type="ChEBI" id="CHEBI:32966"/>
        <dbReference type="ChEBI" id="CHEBI:43474"/>
        <dbReference type="ChEBI" id="CHEBI:57634"/>
        <dbReference type="EC" id="3.1.3.11"/>
    </reaction>
</comment>
<evidence type="ECO:0000313" key="15">
    <source>
        <dbReference type="EMBL" id="KAI3426394.1"/>
    </source>
</evidence>
<dbReference type="GO" id="GO:0006002">
    <property type="term" value="P:fructose 6-phosphate metabolic process"/>
    <property type="evidence" value="ECO:0007669"/>
    <property type="project" value="TreeGrafter"/>
</dbReference>
<dbReference type="OrthoDB" id="10256725at2759"/>
<dbReference type="AlphaFoldDB" id="A0A9D4TIJ9"/>